<evidence type="ECO:0000313" key="2">
    <source>
        <dbReference type="EMBL" id="KAF0971793.1"/>
    </source>
</evidence>
<name>A0A6A5ATW8_NAEFO</name>
<accession>A0A6A5ATW8</accession>
<dbReference type="Gene3D" id="2.60.120.260">
    <property type="entry name" value="Galactose-binding domain-like"/>
    <property type="match status" value="1"/>
</dbReference>
<proteinExistence type="predicted"/>
<dbReference type="RefSeq" id="XP_044556509.1">
    <property type="nucleotide sequence ID" value="XM_044700269.1"/>
</dbReference>
<organism evidence="2 3">
    <name type="scientific">Naegleria fowleri</name>
    <name type="common">Brain eating amoeba</name>
    <dbReference type="NCBI Taxonomy" id="5763"/>
    <lineage>
        <taxon>Eukaryota</taxon>
        <taxon>Discoba</taxon>
        <taxon>Heterolobosea</taxon>
        <taxon>Tetramitia</taxon>
        <taxon>Eutetramitia</taxon>
        <taxon>Vahlkampfiidae</taxon>
        <taxon>Naegleria</taxon>
    </lineage>
</organism>
<evidence type="ECO:0000313" key="3">
    <source>
        <dbReference type="Proteomes" id="UP000444721"/>
    </source>
</evidence>
<reference evidence="2 3" key="1">
    <citation type="journal article" date="2019" name="Sci. Rep.">
        <title>Nanopore sequencing improves the draft genome of the human pathogenic amoeba Naegleria fowleri.</title>
        <authorList>
            <person name="Liechti N."/>
            <person name="Schurch N."/>
            <person name="Bruggmann R."/>
            <person name="Wittwer M."/>
        </authorList>
    </citation>
    <scope>NUCLEOTIDE SEQUENCE [LARGE SCALE GENOMIC DNA]</scope>
    <source>
        <strain evidence="2 3">ATCC 30894</strain>
    </source>
</reference>
<dbReference type="InterPro" id="IPR005201">
    <property type="entry name" value="TIM_ENGase"/>
</dbReference>
<dbReference type="VEuPathDB" id="AmoebaDB:NfTy_081860"/>
<dbReference type="SUPFAM" id="SSF49785">
    <property type="entry name" value="Galactose-binding domain-like"/>
    <property type="match status" value="1"/>
</dbReference>
<dbReference type="AlphaFoldDB" id="A0A6A5ATW8"/>
<dbReference type="InterPro" id="IPR032979">
    <property type="entry name" value="ENGase"/>
</dbReference>
<dbReference type="InterPro" id="IPR008979">
    <property type="entry name" value="Galactose-bd-like_sf"/>
</dbReference>
<dbReference type="VEuPathDB" id="AmoebaDB:NF0043300"/>
<dbReference type="OrthoDB" id="284473at2759"/>
<sequence>MNLLPASCCLIHNDSTTRSDHHHHSLTLFPPSLFQNSETLHTLTSISCSFSIFLLEQEYNATDQLNILQKGKSILIALSKFRNLSLIVKLFSNQLLEPFQIHVNGFELETYCWYHLKFMIKEEEIKIIVWEYNEMIFEFQSQYPSPLNIKEIANEFCPIIIPPKLDKCDGVKGLIKDLFFECSNQKNSTHSEHEKFNYDYPPFIHCNKPHKIISQPIYSMEQLKHFKIGSDPMNVCHVKLHKRKKSHENSKVILCHDMKGGYLEDKYIQGGRSFLSYNFNYWQYVDIFIYFSHFRISIPPCGWCEAAHRNGVQVLGNFIVEWDEGISEIEQLLYTKHHVNNDSCHSITSNNHQENSTLSYELADKLVDLALYYGFDGWFLNIESPLKKGRDACERMIKLLKYLTRECHRRIGKDSLVIWYDSVLSTNGELKWQNELNEKNIEFFNSCDGIFLNYCWKPEMLSKSVSLCNHHSQNSNNNNNTDSTIVVMNEQCPTTSVNEHPMTTTNLNPLHEERSKNSFDIYTGIDIFGRGQYGGGQFNTTVALAEIIKARTSVALFAPGFVYETLRSISSEDLKSEMNDPSMLRRQYEEREDLFWSNHVHGNDVKNVKELLQNGNGQENNFKGWTILLPNKDYNNESSSLYDGYHWSLSSSCEFNDSKSFIASHQWCRMSQLIDLTSHFTLNKEKNDSSEPLVIRASCWYKGTPPKCDDLFYLIVELRDEHHQVIDSFHSGEMICNDKWKCIHHCFMEYSTDIRYIYWEHGGKDVEGWSGNYGPRVAQCSLTCLEFVNYNCSEEISPKFIRNYIEERSIPSYCCCEDLIQKEDCNIHSFLKNNHDMKHDKNVVNNTTIHLLQKNDDMKHDKNVVSVENKRQQHLKTRFNTGVGQYYFIHGEKVSDHSWNNMSHQELMPTFRNVKYLDRGQPHALRFYVNYDDAWIGGSCLHFEGKFNQQSKKEQMTRFKLFKTNMDIEEKEWLHLRVGYKPICESSTFNLILKSIDREYVFSTLNTISSPRFSLNSNKDHFIQPSSVETRCFSNMWRMADFILHFPTSCEIIGMDIECFRDSREDNPLYSLMLGLLEIHTTSHNCRSEFLENRSIGLKASVEHTIVTSVHLDQMALLGHQQPSHEANISWNHEEGKQAEFVIFKNQQFVATTRKALYRLCNYNPNDNFNIYRIE</sequence>
<comment type="caution">
    <text evidence="2">The sequence shown here is derived from an EMBL/GenBank/DDBJ whole genome shotgun (WGS) entry which is preliminary data.</text>
</comment>
<gene>
    <name evidence="2" type="ORF">FDP41_010016</name>
</gene>
<dbReference type="GO" id="GO:0005829">
    <property type="term" value="C:cytosol"/>
    <property type="evidence" value="ECO:0007669"/>
    <property type="project" value="UniProtKB-SubCell"/>
</dbReference>
<dbReference type="Pfam" id="PF04300">
    <property type="entry name" value="FBA"/>
    <property type="match status" value="1"/>
</dbReference>
<dbReference type="Proteomes" id="UP000444721">
    <property type="component" value="Unassembled WGS sequence"/>
</dbReference>
<dbReference type="SMART" id="SM01198">
    <property type="entry name" value="FBA"/>
    <property type="match status" value="1"/>
</dbReference>
<evidence type="ECO:0000259" key="1">
    <source>
        <dbReference type="PROSITE" id="PS51114"/>
    </source>
</evidence>
<dbReference type="PROSITE" id="PS51114">
    <property type="entry name" value="FBA"/>
    <property type="match status" value="1"/>
</dbReference>
<protein>
    <recommendedName>
        <fullName evidence="1">FBA domain-containing protein</fullName>
    </recommendedName>
</protein>
<dbReference type="PANTHER" id="PTHR13246">
    <property type="entry name" value="ENDO BETA N-ACETYLGLUCOSAMINIDASE"/>
    <property type="match status" value="1"/>
</dbReference>
<dbReference type="Pfam" id="PF03644">
    <property type="entry name" value="Glyco_hydro_85"/>
    <property type="match status" value="1"/>
</dbReference>
<dbReference type="CDD" id="cd06547">
    <property type="entry name" value="GH85_ENGase"/>
    <property type="match status" value="1"/>
</dbReference>
<dbReference type="VEuPathDB" id="AmoebaDB:FDP41_010016"/>
<feature type="domain" description="FBA" evidence="1">
    <location>
        <begin position="602"/>
        <end position="786"/>
    </location>
</feature>
<dbReference type="EMBL" id="VFQX01000074">
    <property type="protein sequence ID" value="KAF0971793.1"/>
    <property type="molecule type" value="Genomic_DNA"/>
</dbReference>
<dbReference type="GeneID" id="68117231"/>
<dbReference type="GO" id="GO:0033925">
    <property type="term" value="F:mannosyl-glycoprotein endo-beta-N-acetylglucosaminidase activity"/>
    <property type="evidence" value="ECO:0007669"/>
    <property type="project" value="UniProtKB-EC"/>
</dbReference>
<dbReference type="Gene3D" id="3.20.20.80">
    <property type="entry name" value="Glycosidases"/>
    <property type="match status" value="1"/>
</dbReference>
<dbReference type="InterPro" id="IPR007397">
    <property type="entry name" value="F-box-assoc_dom"/>
</dbReference>
<dbReference type="PANTHER" id="PTHR13246:SF1">
    <property type="entry name" value="CYTOSOLIC ENDO-BETA-N-ACETYLGLUCOSAMINIDASE"/>
    <property type="match status" value="1"/>
</dbReference>
<keyword evidence="3" id="KW-1185">Reference proteome</keyword>